<proteinExistence type="predicted"/>
<dbReference type="EMBL" id="MZMT01000003">
    <property type="protein sequence ID" value="PIO46485.1"/>
    <property type="molecule type" value="Genomic_DNA"/>
</dbReference>
<evidence type="ECO:0000313" key="3">
    <source>
        <dbReference type="Proteomes" id="UP000232163"/>
    </source>
</evidence>
<dbReference type="AlphaFoldDB" id="A0A2N9W417"/>
<dbReference type="RefSeq" id="WP_099999364.1">
    <property type="nucleotide sequence ID" value="NZ_CP017940.1"/>
</dbReference>
<dbReference type="Pfam" id="PF00805">
    <property type="entry name" value="Pentapeptide"/>
    <property type="match status" value="2"/>
</dbReference>
<evidence type="ECO:0008006" key="4">
    <source>
        <dbReference type="Google" id="ProtNLM"/>
    </source>
</evidence>
<dbReference type="Gene3D" id="2.160.20.80">
    <property type="entry name" value="E3 ubiquitin-protein ligase SopA"/>
    <property type="match status" value="1"/>
</dbReference>
<dbReference type="SUPFAM" id="SSF141571">
    <property type="entry name" value="Pentapeptide repeat-like"/>
    <property type="match status" value="1"/>
</dbReference>
<name>A0A2N9W417_9HYPH</name>
<reference evidence="2 3" key="1">
    <citation type="journal article" date="2017" name="Int J Environ Stud">
        <title>Does the Miocene-Pliocene relict legume Oxytropis triphylla form nitrogen-fixing nodules with a combination of bacterial strains?</title>
        <authorList>
            <person name="Safronova V."/>
            <person name="Belimov A."/>
            <person name="Sazanova A."/>
            <person name="Kuznetsova I."/>
            <person name="Popova J."/>
            <person name="Andronov E."/>
            <person name="Verkhozina A."/>
            <person name="Tikhonovich I."/>
        </authorList>
    </citation>
    <scope>NUCLEOTIDE SEQUENCE [LARGE SCALE GENOMIC DNA]</scope>
    <source>
        <strain evidence="2 3">Tri-38</strain>
    </source>
</reference>
<gene>
    <name evidence="2" type="ORF">B5P45_01395</name>
</gene>
<protein>
    <recommendedName>
        <fullName evidence="4">Pentapeptide repeat-containing protein</fullName>
    </recommendedName>
</protein>
<dbReference type="PANTHER" id="PTHR47485:SF1">
    <property type="entry name" value="THYLAKOID LUMENAL 17.4 KDA PROTEIN, CHLOROPLASTIC"/>
    <property type="match status" value="1"/>
</dbReference>
<dbReference type="PANTHER" id="PTHR47485">
    <property type="entry name" value="THYLAKOID LUMENAL 17.4 KDA PROTEIN, CHLOROPLASTIC"/>
    <property type="match status" value="1"/>
</dbReference>
<dbReference type="InterPro" id="IPR001646">
    <property type="entry name" value="5peptide_repeat"/>
</dbReference>
<evidence type="ECO:0000256" key="1">
    <source>
        <dbReference type="ARBA" id="ARBA00022737"/>
    </source>
</evidence>
<keyword evidence="3" id="KW-1185">Reference proteome</keyword>
<keyword evidence="1" id="KW-0677">Repeat</keyword>
<dbReference type="OrthoDB" id="7304622at2"/>
<sequence length="267" mass="27820">MGIVVEKLVGLTRTVCRQARCVGPVGSGCVTGQKRSPAAFFALACILAIGVSTLAYSPARAADCSNLPSSGVDWRDCSKRSILIPGSELQGADLFSTDFTMTDLSNSNLAAANLEKATLVRASLAGAKAEKANFARIEAYRSNFAGISADGASFAAAELQRADFSGARLTGGNFEKAELGRANFDKAVLTGARFTLANLSRADLSSATFEGPLVFDRAFMFLTRIEGLDLSAATGLEQKQVDLACGNAETKLPAGLSAPDSWPCASD</sequence>
<accession>A0A2N9W417</accession>
<organism evidence="2 3">
    <name type="scientific">Phyllobacterium zundukense</name>
    <dbReference type="NCBI Taxonomy" id="1867719"/>
    <lineage>
        <taxon>Bacteria</taxon>
        <taxon>Pseudomonadati</taxon>
        <taxon>Pseudomonadota</taxon>
        <taxon>Alphaproteobacteria</taxon>
        <taxon>Hyphomicrobiales</taxon>
        <taxon>Phyllobacteriaceae</taxon>
        <taxon>Phyllobacterium</taxon>
    </lineage>
</organism>
<evidence type="ECO:0000313" key="2">
    <source>
        <dbReference type="EMBL" id="PIO46485.1"/>
    </source>
</evidence>
<comment type="caution">
    <text evidence="2">The sequence shown here is derived from an EMBL/GenBank/DDBJ whole genome shotgun (WGS) entry which is preliminary data.</text>
</comment>
<dbReference type="Proteomes" id="UP000232163">
    <property type="component" value="Unassembled WGS sequence"/>
</dbReference>